<dbReference type="OMA" id="IQAQRWI"/>
<sequence length="364" mass="43032">MYCFFKTTTTTKRSFFELKSINLALYPIELQVIQDADELRNKIIQGDFQVIPQYLQFFLNNLKPILNKQSLFHPSFTYEPIVSNCQLKSPQDSQEAFETDYVMLIYTYCCGQLFDSLQQIKNIRQAIIENKCPNPKDVDVILQKMKTSYAFLKHIKSDSQQLLPKLSAKKIFDFEEFSSQFFIRYNTYFIIMANLIHFEKMQQLNQEQELINRQNLCSTMFKLLVSIGNFGQDRLGVYLTYLSIYLKCLGYKSIMDRYLYNIQKEIYREKGFTVMVLEMIQLCQELKQICMIILNKDLNEDYMDIFKIQAQRWIAFSDLQVRVHSGIARNPQPVQTNEQILLNSGYFNCVGLINSYMLLFKFIC</sequence>
<dbReference type="AlphaFoldDB" id="A0C329"/>
<dbReference type="HOGENOM" id="CLU_788619_0_0_1"/>
<evidence type="ECO:0000313" key="1">
    <source>
        <dbReference type="EMBL" id="CAK65196.1"/>
    </source>
</evidence>
<gene>
    <name evidence="1" type="ORF">GSPATT00034674001</name>
</gene>
<name>A0C329_PARTE</name>
<keyword evidence="2" id="KW-1185">Reference proteome</keyword>
<dbReference type="GeneID" id="5018378"/>
<dbReference type="InParanoid" id="A0C329"/>
<dbReference type="OrthoDB" id="291672at2759"/>
<dbReference type="KEGG" id="ptm:GSPATT00034674001"/>
<evidence type="ECO:0000313" key="2">
    <source>
        <dbReference type="Proteomes" id="UP000000600"/>
    </source>
</evidence>
<organism evidence="1 2">
    <name type="scientific">Paramecium tetraurelia</name>
    <dbReference type="NCBI Taxonomy" id="5888"/>
    <lineage>
        <taxon>Eukaryota</taxon>
        <taxon>Sar</taxon>
        <taxon>Alveolata</taxon>
        <taxon>Ciliophora</taxon>
        <taxon>Intramacronucleata</taxon>
        <taxon>Oligohymenophorea</taxon>
        <taxon>Peniculida</taxon>
        <taxon>Parameciidae</taxon>
        <taxon>Paramecium</taxon>
    </lineage>
</organism>
<dbReference type="RefSeq" id="XP_001432593.1">
    <property type="nucleotide sequence ID" value="XM_001432556.1"/>
</dbReference>
<accession>A0C329</accession>
<proteinExistence type="predicted"/>
<dbReference type="EMBL" id="CT868037">
    <property type="protein sequence ID" value="CAK65196.1"/>
    <property type="molecule type" value="Genomic_DNA"/>
</dbReference>
<dbReference type="Proteomes" id="UP000000600">
    <property type="component" value="Unassembled WGS sequence"/>
</dbReference>
<reference evidence="1 2" key="1">
    <citation type="journal article" date="2006" name="Nature">
        <title>Global trends of whole-genome duplications revealed by the ciliate Paramecium tetraurelia.</title>
        <authorList>
            <consortium name="Genoscope"/>
            <person name="Aury J.-M."/>
            <person name="Jaillon O."/>
            <person name="Duret L."/>
            <person name="Noel B."/>
            <person name="Jubin C."/>
            <person name="Porcel B.M."/>
            <person name="Segurens B."/>
            <person name="Daubin V."/>
            <person name="Anthouard V."/>
            <person name="Aiach N."/>
            <person name="Arnaiz O."/>
            <person name="Billaut A."/>
            <person name="Beisson J."/>
            <person name="Blanc I."/>
            <person name="Bouhouche K."/>
            <person name="Camara F."/>
            <person name="Duharcourt S."/>
            <person name="Guigo R."/>
            <person name="Gogendeau D."/>
            <person name="Katinka M."/>
            <person name="Keller A.-M."/>
            <person name="Kissmehl R."/>
            <person name="Klotz C."/>
            <person name="Koll F."/>
            <person name="Le Moue A."/>
            <person name="Lepere C."/>
            <person name="Malinsky S."/>
            <person name="Nowacki M."/>
            <person name="Nowak J.K."/>
            <person name="Plattner H."/>
            <person name="Poulain J."/>
            <person name="Ruiz F."/>
            <person name="Serrano V."/>
            <person name="Zagulski M."/>
            <person name="Dessen P."/>
            <person name="Betermier M."/>
            <person name="Weissenbach J."/>
            <person name="Scarpelli C."/>
            <person name="Schachter V."/>
            <person name="Sperling L."/>
            <person name="Meyer E."/>
            <person name="Cohen J."/>
            <person name="Wincker P."/>
        </authorList>
    </citation>
    <scope>NUCLEOTIDE SEQUENCE [LARGE SCALE GENOMIC DNA]</scope>
    <source>
        <strain evidence="1 2">Stock d4-2</strain>
    </source>
</reference>
<protein>
    <submittedName>
        <fullName evidence="1">Uncharacterized protein</fullName>
    </submittedName>
</protein>